<proteinExistence type="predicted"/>
<protein>
    <submittedName>
        <fullName evidence="1">Uncharacterized protein</fullName>
    </submittedName>
</protein>
<organism evidence="1 2">
    <name type="scientific">Niastella vici</name>
    <dbReference type="NCBI Taxonomy" id="1703345"/>
    <lineage>
        <taxon>Bacteria</taxon>
        <taxon>Pseudomonadati</taxon>
        <taxon>Bacteroidota</taxon>
        <taxon>Chitinophagia</taxon>
        <taxon>Chitinophagales</taxon>
        <taxon>Chitinophagaceae</taxon>
        <taxon>Niastella</taxon>
    </lineage>
</organism>
<keyword evidence="2" id="KW-1185">Reference proteome</keyword>
<dbReference type="EMBL" id="LVYD01000048">
    <property type="protein sequence ID" value="OQP62871.1"/>
    <property type="molecule type" value="Genomic_DNA"/>
</dbReference>
<dbReference type="STRING" id="1703345.A3860_26535"/>
<name>A0A1V9FWX6_9BACT</name>
<dbReference type="Proteomes" id="UP000192796">
    <property type="component" value="Unassembled WGS sequence"/>
</dbReference>
<evidence type="ECO:0000313" key="2">
    <source>
        <dbReference type="Proteomes" id="UP000192796"/>
    </source>
</evidence>
<dbReference type="OrthoDB" id="767658at2"/>
<evidence type="ECO:0000313" key="1">
    <source>
        <dbReference type="EMBL" id="OQP62871.1"/>
    </source>
</evidence>
<gene>
    <name evidence="1" type="ORF">A3860_26535</name>
</gene>
<comment type="caution">
    <text evidence="1">The sequence shown here is derived from an EMBL/GenBank/DDBJ whole genome shotgun (WGS) entry which is preliminary data.</text>
</comment>
<dbReference type="RefSeq" id="WP_081148298.1">
    <property type="nucleotide sequence ID" value="NZ_LVYD01000048.1"/>
</dbReference>
<sequence length="178" mass="20175">MRIIATFILISLLVNCHVSDATGKRKTNDAPEHPINNNPDSVLYTGWYFVSETATGYKRQLVKSSESYNIEPAPIVTAASFEKAYLFHEKIFWCLFIWLNKSGAQALNTAMQKANGRKLAFILDNQLLRLQSVDDPQFAKVKENVDPRVYGEVLALPCNSFSVEELKNYETILKGEIR</sequence>
<accession>A0A1V9FWX6</accession>
<dbReference type="AlphaFoldDB" id="A0A1V9FWX6"/>
<reference evidence="1 2" key="1">
    <citation type="submission" date="2016-03" db="EMBL/GenBank/DDBJ databases">
        <title>Niastella vici sp. nov., isolated from farmland soil.</title>
        <authorList>
            <person name="Chen L."/>
            <person name="Wang D."/>
            <person name="Yang S."/>
            <person name="Wang G."/>
        </authorList>
    </citation>
    <scope>NUCLEOTIDE SEQUENCE [LARGE SCALE GENOMIC DNA]</scope>
    <source>
        <strain evidence="1 2">DJ57</strain>
    </source>
</reference>